<dbReference type="Proteomes" id="UP000805704">
    <property type="component" value="Chromosome 12"/>
</dbReference>
<sequence length="1065" mass="119180">MFWKFDLHTSSHLEALLDKEDVTLTELMDEEDVLQECKAQNRRLLLFLCQDQCMLELVRMITTEPPAGVEEIKRFKYPNIACELLTCDVGVINDKLGNEEPLLENLYAFLEQPSPLNPLLASFFSKTIGNLITRKTEQVLSFLRRKEGFLSLVLKHIDTSAMMDVLLRLISCVEPPPLRLDTLTWLNEEKLAQRLIELIHPERDDERQSNASQTLCDIIRLSRDQANQLQEISQPDPLLTVLESQECVEQLLQNMFSGETTESCIVNGIQVLLTLLEIRRPVVDGVMDAQGFERSYTVNSSILLAIQPHLKHFHQLLLEPPKRNPMLTTLGVLEEPLGNTRLHVARLVASLLYTSSASHAVVAQELCRLNTMDLLLDLFFKYTWNNFLHLQVELCVAAILRPCAHEMRLHPGLGAQDKFKPDQDASQEPALTETPSEPPVTPENSAHNLMVTHLFQHCHLVQRILEAWEENDKIQSEGGMRRGYMGHLTRIANTVVHNLEKGPVHTQISSLITALPEDYRGRWETFVDQTLSETNRKNTIDLIGNGNPRPSSEDDMESPFPKELTLQQAFSDYQIQQMTANFVDQFGFNDEEFTDHDDSIGATFDRIAEININIDAGQDSANAAVFEACSKERIQPFDDDEEDIWEEKEINFATQAKSRNRFGGSRSSQSQAVNKAPDKTAASGTEVSDRTADSDSEGEDTKDDLDPFLSLSQAEATKSTGWIADFGEVNSKAPAAGVGFSAWDTPDSQPAASEAEEKGWAKFTDFQPFCCSSDSDEEEAKTESVTSETVTTETITTGAGKETIRLTVDAKNERAVFSSEADKVPGEGLTNKDKGKEKESEKGKKLGDGSSPTTASPATQSAAVTQGINNNNLEARPYLQQQYLCQHITHTDMFALTALPPGVDKAEWLASNTVAFFKHINLFSSALSEFCTPSTCPTACGPDNTVYVWTDDHGRKLKCSAPLYFDYAMSYIQDLLTDEDVFPTKAGSVFPTGFVFLVQKVFLLFFRTLAHIYWSHYRETLALGLHPHLNTLFTHLTLFCQQHALLEPEDTEPLQDLITALGQQA</sequence>
<comment type="caution">
    <text evidence="1">The sequence shown here is derived from an EMBL/GenBank/DDBJ whole genome shotgun (WGS) entry which is preliminary data.</text>
</comment>
<proteinExistence type="predicted"/>
<evidence type="ECO:0000313" key="1">
    <source>
        <dbReference type="EMBL" id="KAG8012613.1"/>
    </source>
</evidence>
<organism evidence="1 2">
    <name type="scientific">Nibea albiflora</name>
    <name type="common">Yellow drum</name>
    <name type="synonym">Corvina albiflora</name>
    <dbReference type="NCBI Taxonomy" id="240163"/>
    <lineage>
        <taxon>Eukaryota</taxon>
        <taxon>Metazoa</taxon>
        <taxon>Chordata</taxon>
        <taxon>Craniata</taxon>
        <taxon>Vertebrata</taxon>
        <taxon>Euteleostomi</taxon>
        <taxon>Actinopterygii</taxon>
        <taxon>Neopterygii</taxon>
        <taxon>Teleostei</taxon>
        <taxon>Neoteleostei</taxon>
        <taxon>Acanthomorphata</taxon>
        <taxon>Eupercaria</taxon>
        <taxon>Sciaenidae</taxon>
        <taxon>Nibea</taxon>
    </lineage>
</organism>
<accession>A0ACB7FFG2</accession>
<protein>
    <submittedName>
        <fullName evidence="1">Serine/threonine-protein phosphatase 6 regulatory subunit 2</fullName>
    </submittedName>
</protein>
<name>A0ACB7FFG2_NIBAL</name>
<gene>
    <name evidence="1" type="primary">PPP6R2</name>
    <name evidence="1" type="ORF">GBF38_020437</name>
</gene>
<keyword evidence="2" id="KW-1185">Reference proteome</keyword>
<reference evidence="1" key="1">
    <citation type="submission" date="2020-04" db="EMBL/GenBank/DDBJ databases">
        <title>A chromosome-scale assembly and high-density genetic map of the yellow drum (Nibea albiflora) genome.</title>
        <authorList>
            <person name="Xu D."/>
            <person name="Zhang W."/>
            <person name="Chen R."/>
            <person name="Tan P."/>
            <person name="Wang L."/>
            <person name="Song H."/>
            <person name="Tian L."/>
            <person name="Zhu Q."/>
            <person name="Wang B."/>
        </authorList>
    </citation>
    <scope>NUCLEOTIDE SEQUENCE</scope>
    <source>
        <strain evidence="1">ZJHYS-2018</strain>
    </source>
</reference>
<evidence type="ECO:0000313" key="2">
    <source>
        <dbReference type="Proteomes" id="UP000805704"/>
    </source>
</evidence>
<dbReference type="EMBL" id="CM024800">
    <property type="protein sequence ID" value="KAG8012613.1"/>
    <property type="molecule type" value="Genomic_DNA"/>
</dbReference>